<gene>
    <name evidence="2" type="ORF">HMPREF9220_1166</name>
</gene>
<sequence length="238" mass="27160">MEVYIRTDQSGEPYDSGSYCALQACKNLNINVKKYKIVYSLQNYDIENLIVGTVSDIKEILDQNGIEVEPLDYPSELKQFLGREIWKSTLFDVIKNIEEPIFVKPVYETKRFSGTVLEKSDDAVKLGGSLTDIDVWCSKTVKFVSEWRLWVLHGEIVALTPYRGKWDIFPDTDILKKAVSLFKSAPSAYALDFAITDKNETLLVEFSDAYGLQSMGLNPNLYLKMLTARWKELVSNVK</sequence>
<evidence type="ECO:0000313" key="3">
    <source>
        <dbReference type="Proteomes" id="UP000004594"/>
    </source>
</evidence>
<name>E4L8I0_9FIRM</name>
<dbReference type="AlphaFoldDB" id="E4L8I0"/>
<dbReference type="Pfam" id="PF18299">
    <property type="entry name" value="R2K_2"/>
    <property type="match status" value="1"/>
</dbReference>
<comment type="caution">
    <text evidence="2">The sequence shown here is derived from an EMBL/GenBank/DDBJ whole genome shotgun (WGS) entry which is preliminary data.</text>
</comment>
<organism evidence="2 3">
    <name type="scientific">Dialister micraerophilus UPII 345-E</name>
    <dbReference type="NCBI Taxonomy" id="910314"/>
    <lineage>
        <taxon>Bacteria</taxon>
        <taxon>Bacillati</taxon>
        <taxon>Bacillota</taxon>
        <taxon>Negativicutes</taxon>
        <taxon>Veillonellales</taxon>
        <taxon>Veillonellaceae</taxon>
        <taxon>Dialister</taxon>
    </lineage>
</organism>
<dbReference type="InterPro" id="IPR041261">
    <property type="entry name" value="R2K_2"/>
</dbReference>
<feature type="domain" description="ATP-grasp" evidence="1">
    <location>
        <begin position="80"/>
        <end position="225"/>
    </location>
</feature>
<protein>
    <recommendedName>
        <fullName evidence="1">ATP-grasp domain-containing protein</fullName>
    </recommendedName>
</protein>
<proteinExistence type="predicted"/>
<reference evidence="2 3" key="1">
    <citation type="submission" date="2010-11" db="EMBL/GenBank/DDBJ databases">
        <authorList>
            <person name="Durkin A.S."/>
            <person name="Madupu R."/>
            <person name="Torralba M."/>
            <person name="Gillis M."/>
            <person name="Methe B."/>
            <person name="Sutton G."/>
            <person name="Nelson K.E."/>
        </authorList>
    </citation>
    <scope>NUCLEOTIDE SEQUENCE [LARGE SCALE GENOMIC DNA]</scope>
    <source>
        <strain evidence="2 3">UPII 345-E</strain>
    </source>
</reference>
<accession>E4L8I0</accession>
<evidence type="ECO:0000259" key="1">
    <source>
        <dbReference type="Pfam" id="PF18299"/>
    </source>
</evidence>
<evidence type="ECO:0000313" key="2">
    <source>
        <dbReference type="EMBL" id="EFR43049.1"/>
    </source>
</evidence>
<dbReference type="RefSeq" id="WP_007554459.1">
    <property type="nucleotide sequence ID" value="NZ_AENT01000012.1"/>
</dbReference>
<dbReference type="EMBL" id="AENT01000012">
    <property type="protein sequence ID" value="EFR43049.1"/>
    <property type="molecule type" value="Genomic_DNA"/>
</dbReference>
<dbReference type="OrthoDB" id="482201at2"/>
<dbReference type="Proteomes" id="UP000004594">
    <property type="component" value="Unassembled WGS sequence"/>
</dbReference>
<dbReference type="eggNOG" id="ENOG502Z9P3">
    <property type="taxonomic scope" value="Bacteria"/>
</dbReference>